<accession>A0A2X2INZ8</accession>
<dbReference type="Gene3D" id="1.25.40.390">
    <property type="match status" value="1"/>
</dbReference>
<keyword evidence="4" id="KW-0472">Membrane</keyword>
<protein>
    <recommendedName>
        <fullName evidence="10">RagB/SusD family nutrient uptake outer membrane protein</fullName>
    </recommendedName>
</protein>
<dbReference type="Pfam" id="PF07980">
    <property type="entry name" value="SusD_RagB"/>
    <property type="match status" value="1"/>
</dbReference>
<dbReference type="InterPro" id="IPR011990">
    <property type="entry name" value="TPR-like_helical_dom_sf"/>
</dbReference>
<name>A0A2X2INZ8_SPHMU</name>
<proteinExistence type="inferred from homology"/>
<dbReference type="InterPro" id="IPR012944">
    <property type="entry name" value="SusD_RagB_dom"/>
</dbReference>
<dbReference type="Proteomes" id="UP000251241">
    <property type="component" value="Unassembled WGS sequence"/>
</dbReference>
<evidence type="ECO:0000256" key="1">
    <source>
        <dbReference type="ARBA" id="ARBA00004442"/>
    </source>
</evidence>
<evidence type="ECO:0000313" key="9">
    <source>
        <dbReference type="Proteomes" id="UP000251241"/>
    </source>
</evidence>
<evidence type="ECO:0000259" key="6">
    <source>
        <dbReference type="Pfam" id="PF07980"/>
    </source>
</evidence>
<evidence type="ECO:0000256" key="2">
    <source>
        <dbReference type="ARBA" id="ARBA00006275"/>
    </source>
</evidence>
<reference evidence="8 9" key="1">
    <citation type="submission" date="2018-06" db="EMBL/GenBank/DDBJ databases">
        <authorList>
            <consortium name="Pathogen Informatics"/>
            <person name="Doyle S."/>
        </authorList>
    </citation>
    <scope>NUCLEOTIDE SEQUENCE [LARGE SCALE GENOMIC DNA]</scope>
    <source>
        <strain evidence="8 9">NCTC11343</strain>
    </source>
</reference>
<organism evidence="8 9">
    <name type="scientific">Sphingobacterium multivorum</name>
    <dbReference type="NCBI Taxonomy" id="28454"/>
    <lineage>
        <taxon>Bacteria</taxon>
        <taxon>Pseudomonadati</taxon>
        <taxon>Bacteroidota</taxon>
        <taxon>Sphingobacteriia</taxon>
        <taxon>Sphingobacteriales</taxon>
        <taxon>Sphingobacteriaceae</taxon>
        <taxon>Sphingobacterium</taxon>
    </lineage>
</organism>
<evidence type="ECO:0000259" key="7">
    <source>
        <dbReference type="Pfam" id="PF14322"/>
    </source>
</evidence>
<dbReference type="GeneID" id="97179214"/>
<keyword evidence="5" id="KW-0998">Cell outer membrane</keyword>
<comment type="subcellular location">
    <subcellularLocation>
        <location evidence="1">Cell outer membrane</location>
    </subcellularLocation>
</comment>
<evidence type="ECO:0008006" key="10">
    <source>
        <dbReference type="Google" id="ProtNLM"/>
    </source>
</evidence>
<dbReference type="RefSeq" id="WP_112373625.1">
    <property type="nucleotide sequence ID" value="NZ_CP068086.1"/>
</dbReference>
<dbReference type="AlphaFoldDB" id="A0A2X2INZ8"/>
<evidence type="ECO:0000256" key="4">
    <source>
        <dbReference type="ARBA" id="ARBA00023136"/>
    </source>
</evidence>
<evidence type="ECO:0000256" key="3">
    <source>
        <dbReference type="ARBA" id="ARBA00022729"/>
    </source>
</evidence>
<dbReference type="Pfam" id="PF14322">
    <property type="entry name" value="SusD-like_3"/>
    <property type="match status" value="1"/>
</dbReference>
<evidence type="ECO:0000256" key="5">
    <source>
        <dbReference type="ARBA" id="ARBA00023237"/>
    </source>
</evidence>
<keyword evidence="3" id="KW-0732">Signal</keyword>
<sequence>MKLTIYFILCCLVACTSCSHYLDPKNSNAYQVPASIRDLQEILDDFGYMNERRTPSYAESAADDYFLLDNNYKALLPEMKLLYKWEAFDYAYPNDWSSAYLPIYNANFCLEILDKIERTDVNSSDWKNVYGSAHFYRAYYLLQLLWTYAPAFDPEGQNGEKGIVLRFKSDFNVKSEFSTVGECYQQVLKDAQTAAENLDDVPLLKSRPSKAGAYALLARAYLSMGLYEQAGNAADESLKLFNELMDYNQPEDGIKISASVPFSKFTKETIFYSEMGQKFQNYIPTRALIDSNLMNSYDSADLRRIAFFSASGKYFKFKGTYSHSIQWMFSGLTTAEMLLIRAESNARKGTLKASMQDVNLLLKNRWDRTKVFVPKAAQDNNEALGIVLLERRKELLMRGIRLSDIKRLNLEGTAIKMVRMIEGERVELSPNSSKLILNTPTDLDAFLR</sequence>
<dbReference type="SUPFAM" id="SSF48452">
    <property type="entry name" value="TPR-like"/>
    <property type="match status" value="1"/>
</dbReference>
<evidence type="ECO:0000313" key="8">
    <source>
        <dbReference type="EMBL" id="SPZ83788.1"/>
    </source>
</evidence>
<comment type="similarity">
    <text evidence="2">Belongs to the SusD family.</text>
</comment>
<dbReference type="InterPro" id="IPR033985">
    <property type="entry name" value="SusD-like_N"/>
</dbReference>
<gene>
    <name evidence="8" type="ORF">NCTC11343_00307</name>
</gene>
<feature type="domain" description="RagB/SusD" evidence="6">
    <location>
        <begin position="334"/>
        <end position="408"/>
    </location>
</feature>
<dbReference type="EMBL" id="UAUU01000002">
    <property type="protein sequence ID" value="SPZ83788.1"/>
    <property type="molecule type" value="Genomic_DNA"/>
</dbReference>
<dbReference type="GO" id="GO:0009279">
    <property type="term" value="C:cell outer membrane"/>
    <property type="evidence" value="ECO:0007669"/>
    <property type="project" value="UniProtKB-SubCell"/>
</dbReference>
<feature type="domain" description="SusD-like N-terminal" evidence="7">
    <location>
        <begin position="21"/>
        <end position="222"/>
    </location>
</feature>